<dbReference type="AlphaFoldDB" id="A0A366HTQ0"/>
<name>A0A366HTQ0_9BACT</name>
<proteinExistence type="predicted"/>
<organism evidence="2 3">
    <name type="scientific">Roseimicrobium gellanilyticum</name>
    <dbReference type="NCBI Taxonomy" id="748857"/>
    <lineage>
        <taxon>Bacteria</taxon>
        <taxon>Pseudomonadati</taxon>
        <taxon>Verrucomicrobiota</taxon>
        <taxon>Verrucomicrobiia</taxon>
        <taxon>Verrucomicrobiales</taxon>
        <taxon>Verrucomicrobiaceae</taxon>
        <taxon>Roseimicrobium</taxon>
    </lineage>
</organism>
<evidence type="ECO:0000313" key="3">
    <source>
        <dbReference type="Proteomes" id="UP000253426"/>
    </source>
</evidence>
<evidence type="ECO:0000256" key="1">
    <source>
        <dbReference type="SAM" id="Coils"/>
    </source>
</evidence>
<reference evidence="2 3" key="1">
    <citation type="submission" date="2018-06" db="EMBL/GenBank/DDBJ databases">
        <title>Genomic Encyclopedia of Type Strains, Phase IV (KMG-IV): sequencing the most valuable type-strain genomes for metagenomic binning, comparative biology and taxonomic classification.</title>
        <authorList>
            <person name="Goeker M."/>
        </authorList>
    </citation>
    <scope>NUCLEOTIDE SEQUENCE [LARGE SCALE GENOMIC DNA]</scope>
    <source>
        <strain evidence="2 3">DSM 25532</strain>
    </source>
</reference>
<feature type="coiled-coil region" evidence="1">
    <location>
        <begin position="63"/>
        <end position="90"/>
    </location>
</feature>
<dbReference type="EMBL" id="QNRR01000002">
    <property type="protein sequence ID" value="RBP46303.1"/>
    <property type="molecule type" value="Genomic_DNA"/>
</dbReference>
<keyword evidence="3" id="KW-1185">Reference proteome</keyword>
<accession>A0A366HTQ0</accession>
<protein>
    <submittedName>
        <fullName evidence="2">Uncharacterized protein</fullName>
    </submittedName>
</protein>
<keyword evidence="1" id="KW-0175">Coiled coil</keyword>
<gene>
    <name evidence="2" type="ORF">DES53_102691</name>
</gene>
<comment type="caution">
    <text evidence="2">The sequence shown here is derived from an EMBL/GenBank/DDBJ whole genome shotgun (WGS) entry which is preliminary data.</text>
</comment>
<dbReference type="Proteomes" id="UP000253426">
    <property type="component" value="Unassembled WGS sequence"/>
</dbReference>
<sequence>MLMLALPPALTSGAQDAGPDLRSLKAQLRRELLTAALPEQKAQREALLALEKKYASAQDYSGAIKARDERQRIEQEITIMEKELAALGQRATAVGASRAPERIELNLSEAALSGVRLDAGDKSLTGWNATGASATWKLPNLPAGGYEVSLNHQGSNASASLKESFYTLTSDLKPAKDKVVTQSLGTLRVRDGAGSLTLTIGPADKCASLRIYSVVLVPAAR</sequence>
<evidence type="ECO:0000313" key="2">
    <source>
        <dbReference type="EMBL" id="RBP46303.1"/>
    </source>
</evidence>